<keyword evidence="2" id="KW-1185">Reference proteome</keyword>
<organism evidence="1 2">
    <name type="scientific">Tanacetum coccineum</name>
    <dbReference type="NCBI Taxonomy" id="301880"/>
    <lineage>
        <taxon>Eukaryota</taxon>
        <taxon>Viridiplantae</taxon>
        <taxon>Streptophyta</taxon>
        <taxon>Embryophyta</taxon>
        <taxon>Tracheophyta</taxon>
        <taxon>Spermatophyta</taxon>
        <taxon>Magnoliopsida</taxon>
        <taxon>eudicotyledons</taxon>
        <taxon>Gunneridae</taxon>
        <taxon>Pentapetalae</taxon>
        <taxon>asterids</taxon>
        <taxon>campanulids</taxon>
        <taxon>Asterales</taxon>
        <taxon>Asteraceae</taxon>
        <taxon>Asteroideae</taxon>
        <taxon>Anthemideae</taxon>
        <taxon>Anthemidinae</taxon>
        <taxon>Tanacetum</taxon>
    </lineage>
</organism>
<reference evidence="1" key="1">
    <citation type="journal article" date="2022" name="Int. J. Mol. Sci.">
        <title>Draft Genome of Tanacetum Coccineum: Genomic Comparison of Closely Related Tanacetum-Family Plants.</title>
        <authorList>
            <person name="Yamashiro T."/>
            <person name="Shiraishi A."/>
            <person name="Nakayama K."/>
            <person name="Satake H."/>
        </authorList>
    </citation>
    <scope>NUCLEOTIDE SEQUENCE</scope>
</reference>
<comment type="caution">
    <text evidence="1">The sequence shown here is derived from an EMBL/GenBank/DDBJ whole genome shotgun (WGS) entry which is preliminary data.</text>
</comment>
<evidence type="ECO:0000313" key="2">
    <source>
        <dbReference type="Proteomes" id="UP001151760"/>
    </source>
</evidence>
<evidence type="ECO:0000313" key="1">
    <source>
        <dbReference type="EMBL" id="GJT04489.1"/>
    </source>
</evidence>
<accession>A0ABQ5AR28</accession>
<protein>
    <submittedName>
        <fullName evidence="1">Uncharacterized protein</fullName>
    </submittedName>
</protein>
<dbReference type="Proteomes" id="UP001151760">
    <property type="component" value="Unassembled WGS sequence"/>
</dbReference>
<proteinExistence type="predicted"/>
<sequence length="72" mass="8084">MVTPDRALRLRSTGVGGVTIPGVGVAPWRWYRRCSTNARCDEEERGKEEEESVLLLKVVKVVEVDAIEDVKE</sequence>
<reference evidence="1" key="2">
    <citation type="submission" date="2022-01" db="EMBL/GenBank/DDBJ databases">
        <authorList>
            <person name="Yamashiro T."/>
            <person name="Shiraishi A."/>
            <person name="Satake H."/>
            <person name="Nakayama K."/>
        </authorList>
    </citation>
    <scope>NUCLEOTIDE SEQUENCE</scope>
</reference>
<gene>
    <name evidence="1" type="ORF">Tco_0838951</name>
</gene>
<dbReference type="EMBL" id="BQNB010012512">
    <property type="protein sequence ID" value="GJT04489.1"/>
    <property type="molecule type" value="Genomic_DNA"/>
</dbReference>
<name>A0ABQ5AR28_9ASTR</name>